<feature type="region of interest" description="Disordered" evidence="1">
    <location>
        <begin position="593"/>
        <end position="762"/>
    </location>
</feature>
<evidence type="ECO:0000313" key="2">
    <source>
        <dbReference type="EMBL" id="KAF9471220.1"/>
    </source>
</evidence>
<comment type="caution">
    <text evidence="2">The sequence shown here is derived from an EMBL/GenBank/DDBJ whole genome shotgun (WGS) entry which is preliminary data.</text>
</comment>
<keyword evidence="3" id="KW-1185">Reference proteome</keyword>
<feature type="region of interest" description="Disordered" evidence="1">
    <location>
        <begin position="410"/>
        <end position="429"/>
    </location>
</feature>
<organism evidence="2 3">
    <name type="scientific">Pholiota conissans</name>
    <dbReference type="NCBI Taxonomy" id="109636"/>
    <lineage>
        <taxon>Eukaryota</taxon>
        <taxon>Fungi</taxon>
        <taxon>Dikarya</taxon>
        <taxon>Basidiomycota</taxon>
        <taxon>Agaricomycotina</taxon>
        <taxon>Agaricomycetes</taxon>
        <taxon>Agaricomycetidae</taxon>
        <taxon>Agaricales</taxon>
        <taxon>Agaricineae</taxon>
        <taxon>Strophariaceae</taxon>
        <taxon>Pholiota</taxon>
    </lineage>
</organism>
<feature type="compositionally biased region" description="Basic and acidic residues" evidence="1">
    <location>
        <begin position="13"/>
        <end position="33"/>
    </location>
</feature>
<dbReference type="AlphaFoldDB" id="A0A9P6CRK3"/>
<name>A0A9P6CRK3_9AGAR</name>
<feature type="compositionally biased region" description="Basic residues" evidence="1">
    <location>
        <begin position="516"/>
        <end position="528"/>
    </location>
</feature>
<accession>A0A9P6CRK3</accession>
<feature type="region of interest" description="Disordered" evidence="1">
    <location>
        <begin position="442"/>
        <end position="580"/>
    </location>
</feature>
<proteinExistence type="predicted"/>
<dbReference type="EMBL" id="MU155732">
    <property type="protein sequence ID" value="KAF9471220.1"/>
    <property type="molecule type" value="Genomic_DNA"/>
</dbReference>
<sequence length="859" mass="95781">MKVLPESVPSPQTRDDPENIEPPRKPYVFKKGDGLPKPRKYVLEPDERAVIKPFREAYRKETDPARRVRMFEDQILVAIFNHWNVDFPKSEEDERIRKVSGYIHNNWRRRGPKKVKANGDFKVSRMNLVREVHSTQFVEILEEMCKALNVLPSDPGYIAIFNKASSAIYNSLTPEEDVFIDELKKKREAEGNPAEMQRLNYKVHGANKLRKTHKAMFLEYGVLQFSMVAHWGENGRWTIELVDEMAELMGVVKPDMFNTWQADIRTVQRHMITYLGSLRTAKFSLNGPPPNADLTVPTGFGMTLGRNADMMPVLPEKHETEDSLNVKHLSPLLAAFFAEHYKLASGNMRASPPYKHMGDKTSRYVDAKYLPGNFKLRRPHDMLKAEVVQLLDHFRKRQITTSEDTFRFKAFGPPTKLQLPRYSKPPPADTVEELLAGRRERVARAKKRKGHGGKSKKGAKKASKTVEPDSSGEDSVERDTRGSVDSDNDREVETEPLDADIKGDLPTITETQAKTKATHPKPRLRKRKETPAHYPTPIGTPAPDARNPIGTPRKIIETGSPRKGKRKVVPKSNADVIPNPIPMPGTFPIVPVSSAPPSTPNTPVGRTSNAMEPTTKKRRGRPPAPVQGNNITTIPNGRRTHKLPKGCVTLSDEEPPFNPDLPTSFAEGLPVNDTPIRKTTRGRQMATVQDNNIPPIPTGRPKRGLGKVPDLPTSGAEGPPKEDTPITKTKRGRPKAPVQDAPNGRHTRGLPKGWVALSDEEGTPPDLVAEPADALLLPETSVLKTKSGRLMINNITDGRSDVNVKGDPDVQSAILSPEDSPIRKTRMMGRLGSLTEIEIPSPAPRRKYASEDVVVLKPT</sequence>
<evidence type="ECO:0000256" key="1">
    <source>
        <dbReference type="SAM" id="MobiDB-lite"/>
    </source>
</evidence>
<dbReference type="Proteomes" id="UP000807469">
    <property type="component" value="Unassembled WGS sequence"/>
</dbReference>
<feature type="compositionally biased region" description="Basic residues" evidence="1">
    <location>
        <begin position="444"/>
        <end position="463"/>
    </location>
</feature>
<gene>
    <name evidence="2" type="ORF">BDN70DRAFT_901514</name>
</gene>
<reference evidence="2" key="1">
    <citation type="submission" date="2020-11" db="EMBL/GenBank/DDBJ databases">
        <authorList>
            <consortium name="DOE Joint Genome Institute"/>
            <person name="Ahrendt S."/>
            <person name="Riley R."/>
            <person name="Andreopoulos W."/>
            <person name="Labutti K."/>
            <person name="Pangilinan J."/>
            <person name="Ruiz-Duenas F.J."/>
            <person name="Barrasa J.M."/>
            <person name="Sanchez-Garcia M."/>
            <person name="Camarero S."/>
            <person name="Miyauchi S."/>
            <person name="Serrano A."/>
            <person name="Linde D."/>
            <person name="Babiker R."/>
            <person name="Drula E."/>
            <person name="Ayuso-Fernandez I."/>
            <person name="Pacheco R."/>
            <person name="Padilla G."/>
            <person name="Ferreira P."/>
            <person name="Barriuso J."/>
            <person name="Kellner H."/>
            <person name="Castanera R."/>
            <person name="Alfaro M."/>
            <person name="Ramirez L."/>
            <person name="Pisabarro A.G."/>
            <person name="Kuo A."/>
            <person name="Tritt A."/>
            <person name="Lipzen A."/>
            <person name="He G."/>
            <person name="Yan M."/>
            <person name="Ng V."/>
            <person name="Cullen D."/>
            <person name="Martin F."/>
            <person name="Rosso M.-N."/>
            <person name="Henrissat B."/>
            <person name="Hibbett D."/>
            <person name="Martinez A.T."/>
            <person name="Grigoriev I.V."/>
        </authorList>
    </citation>
    <scope>NUCLEOTIDE SEQUENCE</scope>
    <source>
        <strain evidence="2">CIRM-BRFM 674</strain>
    </source>
</reference>
<protein>
    <submittedName>
        <fullName evidence="2">Uncharacterized protein</fullName>
    </submittedName>
</protein>
<feature type="region of interest" description="Disordered" evidence="1">
    <location>
        <begin position="1"/>
        <end position="33"/>
    </location>
</feature>
<feature type="compositionally biased region" description="Polar residues" evidence="1">
    <location>
        <begin position="601"/>
        <end position="612"/>
    </location>
</feature>
<evidence type="ECO:0000313" key="3">
    <source>
        <dbReference type="Proteomes" id="UP000807469"/>
    </source>
</evidence>
<feature type="compositionally biased region" description="Basic and acidic residues" evidence="1">
    <location>
        <begin position="475"/>
        <end position="503"/>
    </location>
</feature>